<dbReference type="AlphaFoldDB" id="A0A9X2EVQ5"/>
<gene>
    <name evidence="1" type="ORF">MO867_20960</name>
</gene>
<protein>
    <submittedName>
        <fullName evidence="1">Uncharacterized protein</fullName>
    </submittedName>
</protein>
<reference evidence="1" key="1">
    <citation type="journal article" date="2022" name="Arch. Microbiol.">
        <title>Microbulbifer okhotskensis sp. nov., isolated from a deep bottom sediment of the Okhotsk Sea.</title>
        <authorList>
            <person name="Romanenko L."/>
            <person name="Kurilenko V."/>
            <person name="Otstavnykh N."/>
            <person name="Velansky P."/>
            <person name="Isaeva M."/>
            <person name="Mikhailov V."/>
        </authorList>
    </citation>
    <scope>NUCLEOTIDE SEQUENCE</scope>
    <source>
        <strain evidence="1">OS29</strain>
    </source>
</reference>
<keyword evidence="2" id="KW-1185">Reference proteome</keyword>
<proteinExistence type="predicted"/>
<name>A0A9X2EVQ5_9GAMM</name>
<comment type="caution">
    <text evidence="1">The sequence shown here is derived from an EMBL/GenBank/DDBJ whole genome shotgun (WGS) entry which is preliminary data.</text>
</comment>
<dbReference type="RefSeq" id="WP_252472732.1">
    <property type="nucleotide sequence ID" value="NZ_JALBWM010000199.1"/>
</dbReference>
<accession>A0A9X2EVQ5</accession>
<organism evidence="1 2">
    <name type="scientific">Microbulbifer okhotskensis</name>
    <dbReference type="NCBI Taxonomy" id="2926617"/>
    <lineage>
        <taxon>Bacteria</taxon>
        <taxon>Pseudomonadati</taxon>
        <taxon>Pseudomonadota</taxon>
        <taxon>Gammaproteobacteria</taxon>
        <taxon>Cellvibrionales</taxon>
        <taxon>Microbulbiferaceae</taxon>
        <taxon>Microbulbifer</taxon>
    </lineage>
</organism>
<dbReference type="EMBL" id="JALBWM010000199">
    <property type="protein sequence ID" value="MCO1336801.1"/>
    <property type="molecule type" value="Genomic_DNA"/>
</dbReference>
<sequence length="111" mass="12476">MRTAFALCAIVALTNCSSETPEERAARNCQSELSAFSMAQAFTKRRLKSPKTADFSGWNDSVVVYQGDCIHTVQGWVDAQNSFGASVRTHYVAKLEYLKDEDKWHLHSLNM</sequence>
<evidence type="ECO:0000313" key="1">
    <source>
        <dbReference type="EMBL" id="MCO1336801.1"/>
    </source>
</evidence>
<dbReference type="Proteomes" id="UP001139028">
    <property type="component" value="Unassembled WGS sequence"/>
</dbReference>
<evidence type="ECO:0000313" key="2">
    <source>
        <dbReference type="Proteomes" id="UP001139028"/>
    </source>
</evidence>